<dbReference type="EMBL" id="CAJNIZ010021890">
    <property type="protein sequence ID" value="CAE7456451.1"/>
    <property type="molecule type" value="Genomic_DNA"/>
</dbReference>
<feature type="chain" id="PRO_5032647413" description="Sulfotransferase" evidence="1">
    <location>
        <begin position="21"/>
        <end position="310"/>
    </location>
</feature>
<evidence type="ECO:0000313" key="3">
    <source>
        <dbReference type="Proteomes" id="UP000649617"/>
    </source>
</evidence>
<organism evidence="2 3">
    <name type="scientific">Symbiodinium pilosum</name>
    <name type="common">Dinoflagellate</name>
    <dbReference type="NCBI Taxonomy" id="2952"/>
    <lineage>
        <taxon>Eukaryota</taxon>
        <taxon>Sar</taxon>
        <taxon>Alveolata</taxon>
        <taxon>Dinophyceae</taxon>
        <taxon>Suessiales</taxon>
        <taxon>Symbiodiniaceae</taxon>
        <taxon>Symbiodinium</taxon>
    </lineage>
</organism>
<sequence>MELRIPFLAWCFVTLQVAWAEERCSSHFGKTWQGDAEVNEVSFLQMGLQSVVNKRDKEEVLRFMHIPKTGGTSIDSANLHLPPDKRAYDSYMLQTYQRIADSRHLEGQDLGAIFDESHSDMFSYIIFMGLNAGSYRIIPPGVIDGCEDIHTPPSRSAEVALYYQERTTFCAVREPLARYWSAFKMIFYECDPKSVEKRTLSLMTELSTRQYMYNCFFVPQVQSVWGVSNKSAATHQYCHHILHEENLDQEFAELMAEYGQGVELPAAELMSSWTDHCNMSVADLTPPTKAAVYEYFKADYEAFGYAKPDF</sequence>
<dbReference type="AlphaFoldDB" id="A0A812RYY9"/>
<feature type="signal peptide" evidence="1">
    <location>
        <begin position="1"/>
        <end position="20"/>
    </location>
</feature>
<dbReference type="Proteomes" id="UP000649617">
    <property type="component" value="Unassembled WGS sequence"/>
</dbReference>
<reference evidence="2" key="1">
    <citation type="submission" date="2021-02" db="EMBL/GenBank/DDBJ databases">
        <authorList>
            <person name="Dougan E. K."/>
            <person name="Rhodes N."/>
            <person name="Thang M."/>
            <person name="Chan C."/>
        </authorList>
    </citation>
    <scope>NUCLEOTIDE SEQUENCE</scope>
</reference>
<evidence type="ECO:0008006" key="4">
    <source>
        <dbReference type="Google" id="ProtNLM"/>
    </source>
</evidence>
<evidence type="ECO:0000256" key="1">
    <source>
        <dbReference type="SAM" id="SignalP"/>
    </source>
</evidence>
<protein>
    <recommendedName>
        <fullName evidence="4">Sulfotransferase</fullName>
    </recommendedName>
</protein>
<accession>A0A812RYY9</accession>
<keyword evidence="1" id="KW-0732">Signal</keyword>
<proteinExistence type="predicted"/>
<comment type="caution">
    <text evidence="2">The sequence shown here is derived from an EMBL/GenBank/DDBJ whole genome shotgun (WGS) entry which is preliminary data.</text>
</comment>
<evidence type="ECO:0000313" key="2">
    <source>
        <dbReference type="EMBL" id="CAE7456451.1"/>
    </source>
</evidence>
<gene>
    <name evidence="2" type="ORF">SPIL2461_LOCUS11225</name>
</gene>
<name>A0A812RYY9_SYMPI</name>
<keyword evidence="3" id="KW-1185">Reference proteome</keyword>
<dbReference type="OrthoDB" id="413629at2759"/>